<dbReference type="Gene3D" id="3.40.50.300">
    <property type="entry name" value="P-loop containing nucleotide triphosphate hydrolases"/>
    <property type="match status" value="1"/>
</dbReference>
<gene>
    <name evidence="4" type="primary">istB</name>
    <name evidence="4" type="ORF">ACFFTL_12010</name>
</gene>
<sequence>MTVMDAALRESLKALRLSGMLETFDARLAQAHGGELGHLDFLQVLCQDEITRRETAAFQRRLQRAKFERQVTLEEFDSSAPSKLPAAQIRDLGALRWLHAGESVILFGLVGVGKTHIAQALGDLAVRQGAHVRFAKTSRILAVLAGGQSDRTWEKRIRELIRPDVLILDDFAMRQLTAAQADDLYELVSERQGRSLITTSNRAPSDWHPLFPNPVVAESLLDRLINTSHQAIMNGPSYRPNKRPRNPIERPDKPQVTQPARPRLMRSGSSMRDPTTIQPPPTILSVFGVAVPVNGICRVTRSKNFSAARSVSRCPAGSGLGRRSAPQAAAAAICDLRGLQASTPTSPQSADS</sequence>
<dbReference type="EMBL" id="JBHMCG010000053">
    <property type="protein sequence ID" value="MFB9573029.1"/>
    <property type="molecule type" value="Genomic_DNA"/>
</dbReference>
<evidence type="ECO:0000259" key="3">
    <source>
        <dbReference type="SMART" id="SM00382"/>
    </source>
</evidence>
<comment type="similarity">
    <text evidence="1">Belongs to the IS21/IS1162 putative ATP-binding protein family.</text>
</comment>
<dbReference type="InterPro" id="IPR027417">
    <property type="entry name" value="P-loop_NTPase"/>
</dbReference>
<dbReference type="SMART" id="SM00382">
    <property type="entry name" value="AAA"/>
    <property type="match status" value="1"/>
</dbReference>
<dbReference type="Proteomes" id="UP001589710">
    <property type="component" value="Unassembled WGS sequence"/>
</dbReference>
<dbReference type="InterPro" id="IPR003593">
    <property type="entry name" value="AAA+_ATPase"/>
</dbReference>
<reference evidence="4 5" key="1">
    <citation type="submission" date="2024-09" db="EMBL/GenBank/DDBJ databases">
        <authorList>
            <person name="Sun Q."/>
            <person name="Mori K."/>
        </authorList>
    </citation>
    <scope>NUCLEOTIDE SEQUENCE [LARGE SCALE GENOMIC DNA]</scope>
    <source>
        <strain evidence="4 5">JCM 3331</strain>
    </source>
</reference>
<dbReference type="PANTHER" id="PTHR30050">
    <property type="entry name" value="CHROMOSOMAL REPLICATION INITIATOR PROTEIN DNAA"/>
    <property type="match status" value="1"/>
</dbReference>
<feature type="domain" description="AAA+ ATPase" evidence="3">
    <location>
        <begin position="100"/>
        <end position="231"/>
    </location>
</feature>
<keyword evidence="5" id="KW-1185">Reference proteome</keyword>
<accession>A0ABV5R5A7</accession>
<evidence type="ECO:0000313" key="5">
    <source>
        <dbReference type="Proteomes" id="UP001589710"/>
    </source>
</evidence>
<dbReference type="InterPro" id="IPR047661">
    <property type="entry name" value="IstB"/>
</dbReference>
<organism evidence="4 5">
    <name type="scientific">Streptomyces yanii</name>
    <dbReference type="NCBI Taxonomy" id="78510"/>
    <lineage>
        <taxon>Bacteria</taxon>
        <taxon>Bacillati</taxon>
        <taxon>Actinomycetota</taxon>
        <taxon>Actinomycetes</taxon>
        <taxon>Kitasatosporales</taxon>
        <taxon>Streptomycetaceae</taxon>
        <taxon>Streptomyces</taxon>
    </lineage>
</organism>
<evidence type="ECO:0000313" key="4">
    <source>
        <dbReference type="EMBL" id="MFB9573029.1"/>
    </source>
</evidence>
<dbReference type="PANTHER" id="PTHR30050:SF4">
    <property type="entry name" value="ATP-BINDING PROTEIN RV3427C IN INSERTION SEQUENCE-RELATED"/>
    <property type="match status" value="1"/>
</dbReference>
<evidence type="ECO:0000256" key="2">
    <source>
        <dbReference type="SAM" id="MobiDB-lite"/>
    </source>
</evidence>
<proteinExistence type="inferred from homology"/>
<dbReference type="RefSeq" id="WP_345515594.1">
    <property type="nucleotide sequence ID" value="NZ_JBHMCG010000053.1"/>
</dbReference>
<name>A0ABV5R5A7_9ACTN</name>
<dbReference type="SUPFAM" id="SSF52540">
    <property type="entry name" value="P-loop containing nucleoside triphosphate hydrolases"/>
    <property type="match status" value="1"/>
</dbReference>
<comment type="caution">
    <text evidence="4">The sequence shown here is derived from an EMBL/GenBank/DDBJ whole genome shotgun (WGS) entry which is preliminary data.</text>
</comment>
<protein>
    <submittedName>
        <fullName evidence="4">IS21-like element helper ATPase IstB</fullName>
    </submittedName>
</protein>
<dbReference type="CDD" id="cd00009">
    <property type="entry name" value="AAA"/>
    <property type="match status" value="1"/>
</dbReference>
<feature type="region of interest" description="Disordered" evidence="2">
    <location>
        <begin position="231"/>
        <end position="279"/>
    </location>
</feature>
<dbReference type="Pfam" id="PF01695">
    <property type="entry name" value="IstB_IS21"/>
    <property type="match status" value="1"/>
</dbReference>
<dbReference type="InterPro" id="IPR002611">
    <property type="entry name" value="IstB_ATP-bd"/>
</dbReference>
<evidence type="ECO:0000256" key="1">
    <source>
        <dbReference type="ARBA" id="ARBA00008059"/>
    </source>
</evidence>
<feature type="compositionally biased region" description="Polar residues" evidence="2">
    <location>
        <begin position="267"/>
        <end position="276"/>
    </location>
</feature>
<dbReference type="NCBIfam" id="NF038214">
    <property type="entry name" value="IS21_help_AAA"/>
    <property type="match status" value="1"/>
</dbReference>